<reference evidence="2 3" key="1">
    <citation type="submission" date="2018-11" db="EMBL/GenBank/DDBJ databases">
        <authorList>
            <consortium name="Pathogen Informatics"/>
        </authorList>
    </citation>
    <scope>NUCLEOTIDE SEQUENCE [LARGE SCALE GENOMIC DNA]</scope>
</reference>
<keyword evidence="1" id="KW-0472">Membrane</keyword>
<dbReference type="WBParaSite" id="HPBE_0002590501-mRNA-1">
    <property type="protein sequence ID" value="HPBE_0002590501-mRNA-1"/>
    <property type="gene ID" value="HPBE_0002590501"/>
</dbReference>
<keyword evidence="3" id="KW-1185">Reference proteome</keyword>
<evidence type="ECO:0000313" key="4">
    <source>
        <dbReference type="WBParaSite" id="HPBE_0002590501-mRNA-1"/>
    </source>
</evidence>
<dbReference type="Proteomes" id="UP000050761">
    <property type="component" value="Unassembled WGS sequence"/>
</dbReference>
<dbReference type="EMBL" id="UZAH01038794">
    <property type="protein sequence ID" value="VDP54541.1"/>
    <property type="molecule type" value="Genomic_DNA"/>
</dbReference>
<evidence type="ECO:0000313" key="2">
    <source>
        <dbReference type="EMBL" id="VDP54541.1"/>
    </source>
</evidence>
<accession>A0A3P8EDE1</accession>
<keyword evidence="1" id="KW-0812">Transmembrane</keyword>
<dbReference type="OrthoDB" id="6249205at2759"/>
<evidence type="ECO:0000313" key="3">
    <source>
        <dbReference type="Proteomes" id="UP000050761"/>
    </source>
</evidence>
<accession>A0A183GT85</accession>
<keyword evidence="1" id="KW-1133">Transmembrane helix</keyword>
<proteinExistence type="predicted"/>
<evidence type="ECO:0000256" key="1">
    <source>
        <dbReference type="SAM" id="Phobius"/>
    </source>
</evidence>
<reference evidence="4" key="2">
    <citation type="submission" date="2019-09" db="UniProtKB">
        <authorList>
            <consortium name="WormBaseParasite"/>
        </authorList>
    </citation>
    <scope>IDENTIFICATION</scope>
</reference>
<dbReference type="AlphaFoldDB" id="A0A183GT85"/>
<sequence length="118" mass="13255">MYIAISSCNRLYDSCLPNFCVKIVNPMKPGVGYATYKADCWKQNNLQVTPSNSVTVVSGECYDYQDGANPSNRYQYCFCNNKDYCNSVSRSSLLTGFLFPFAVALLLFSLHDLPLSFI</sequence>
<name>A0A183GT85_HELPZ</name>
<organism evidence="3 4">
    <name type="scientific">Heligmosomoides polygyrus</name>
    <name type="common">Parasitic roundworm</name>
    <dbReference type="NCBI Taxonomy" id="6339"/>
    <lineage>
        <taxon>Eukaryota</taxon>
        <taxon>Metazoa</taxon>
        <taxon>Ecdysozoa</taxon>
        <taxon>Nematoda</taxon>
        <taxon>Chromadorea</taxon>
        <taxon>Rhabditida</taxon>
        <taxon>Rhabditina</taxon>
        <taxon>Rhabditomorpha</taxon>
        <taxon>Strongyloidea</taxon>
        <taxon>Heligmosomidae</taxon>
        <taxon>Heligmosomoides</taxon>
    </lineage>
</organism>
<feature type="transmembrane region" description="Helical" evidence="1">
    <location>
        <begin position="92"/>
        <end position="110"/>
    </location>
</feature>
<gene>
    <name evidence="2" type="ORF">HPBE_LOCUS25904</name>
</gene>
<protein>
    <submittedName>
        <fullName evidence="4">Protein sleepless</fullName>
    </submittedName>
</protein>